<evidence type="ECO:0000313" key="3">
    <source>
        <dbReference type="EMBL" id="CAD6191836.1"/>
    </source>
</evidence>
<dbReference type="InterPro" id="IPR040090">
    <property type="entry name" value="TXNDC16"/>
</dbReference>
<feature type="coiled-coil region" evidence="1">
    <location>
        <begin position="488"/>
        <end position="515"/>
    </location>
</feature>
<dbReference type="OrthoDB" id="5775791at2759"/>
<evidence type="ECO:0000313" key="4">
    <source>
        <dbReference type="Proteomes" id="UP000835052"/>
    </source>
</evidence>
<organism evidence="3 4">
    <name type="scientific">Caenorhabditis auriculariae</name>
    <dbReference type="NCBI Taxonomy" id="2777116"/>
    <lineage>
        <taxon>Eukaryota</taxon>
        <taxon>Metazoa</taxon>
        <taxon>Ecdysozoa</taxon>
        <taxon>Nematoda</taxon>
        <taxon>Chromadorea</taxon>
        <taxon>Rhabditida</taxon>
        <taxon>Rhabditina</taxon>
        <taxon>Rhabditomorpha</taxon>
        <taxon>Rhabditoidea</taxon>
        <taxon>Rhabditidae</taxon>
        <taxon>Peloderinae</taxon>
        <taxon>Caenorhabditis</taxon>
    </lineage>
</organism>
<protein>
    <recommendedName>
        <fullName evidence="5">Thioredoxin domain-containing protein</fullName>
    </recommendedName>
</protein>
<keyword evidence="4" id="KW-1185">Reference proteome</keyword>
<sequence length="515" mass="59602">MNSFHFFAAFFLFSAVYAQNIDVRLSFSRERDEAAIEKVSKVVKRINSDNRFAEAKLHEIDCSNDPSSEECKSIDGFHLSISSSDAPTLKVQRNVPQKNLHELSDVATELLYEFVDGYFSHFALESTSKIDKEKNSKKDAKFWEEFELKTSKDLDQVISSGKSTYSFVLFYFPEDFENYEAVVHFADALRRTKASGGLINCHKNEEICKEYNVLDGGFSASLIAYHNENPYKNFEGTFDGDNVRDWILTIQQPDIAKMTEDLVPLYRSGIIPGFEESRSTVNLLFVAKKRTAVYTNFKKFAKENHGRFHFGAMVHEDVLKWAHNPAFVTMKPLEEYIQAFTLYDDLSYDRMVEYLEESIRPSVHKIETAKNLKFALSGEKPLIVFVDPTATRNSTNFRWTAGNQLLSRRIAYFAVSRGFDLFGMYWTQKLADRSKPFYISIKTEGSDYCLHRKSIANEDENQILHWIKSLKDEGCEELIPRLKLPLDALELRERKEETEKIVKEMLEKTNKHEEL</sequence>
<dbReference type="PANTHER" id="PTHR22699:SF3">
    <property type="entry name" value="DUF4105 DOMAIN-CONTAINING PROTEIN"/>
    <property type="match status" value="1"/>
</dbReference>
<reference evidence="3" key="1">
    <citation type="submission" date="2020-10" db="EMBL/GenBank/DDBJ databases">
        <authorList>
            <person name="Kikuchi T."/>
        </authorList>
    </citation>
    <scope>NUCLEOTIDE SEQUENCE</scope>
    <source>
        <strain evidence="3">NKZ352</strain>
    </source>
</reference>
<keyword evidence="2" id="KW-0732">Signal</keyword>
<comment type="caution">
    <text evidence="3">The sequence shown here is derived from an EMBL/GenBank/DDBJ whole genome shotgun (WGS) entry which is preliminary data.</text>
</comment>
<evidence type="ECO:0000256" key="2">
    <source>
        <dbReference type="SAM" id="SignalP"/>
    </source>
</evidence>
<feature type="chain" id="PRO_5035781177" description="Thioredoxin domain-containing protein" evidence="2">
    <location>
        <begin position="19"/>
        <end position="515"/>
    </location>
</feature>
<proteinExistence type="predicted"/>
<keyword evidence="1" id="KW-0175">Coiled coil</keyword>
<name>A0A8S1H674_9PELO</name>
<dbReference type="Proteomes" id="UP000835052">
    <property type="component" value="Unassembled WGS sequence"/>
</dbReference>
<gene>
    <name evidence="3" type="ORF">CAUJ_LOCUS7755</name>
</gene>
<evidence type="ECO:0000256" key="1">
    <source>
        <dbReference type="SAM" id="Coils"/>
    </source>
</evidence>
<feature type="signal peptide" evidence="2">
    <location>
        <begin position="1"/>
        <end position="18"/>
    </location>
</feature>
<dbReference type="SUPFAM" id="SSF52833">
    <property type="entry name" value="Thioredoxin-like"/>
    <property type="match status" value="1"/>
</dbReference>
<accession>A0A8S1H674</accession>
<dbReference type="AlphaFoldDB" id="A0A8S1H674"/>
<dbReference type="PANTHER" id="PTHR22699">
    <property type="entry name" value="THIOREDOXIN DOMAIN-CONTAINING PROTEIN 16"/>
    <property type="match status" value="1"/>
</dbReference>
<dbReference type="InterPro" id="IPR036249">
    <property type="entry name" value="Thioredoxin-like_sf"/>
</dbReference>
<evidence type="ECO:0008006" key="5">
    <source>
        <dbReference type="Google" id="ProtNLM"/>
    </source>
</evidence>
<dbReference type="EMBL" id="CAJGYM010000023">
    <property type="protein sequence ID" value="CAD6191836.1"/>
    <property type="molecule type" value="Genomic_DNA"/>
</dbReference>